<reference evidence="1 2" key="1">
    <citation type="journal article" date="2013" name="PLoS Genet.">
        <title>Distinctive expansion of potential virulence genes in the genome of the oomycete fish pathogen Saprolegnia parasitica.</title>
        <authorList>
            <person name="Jiang R.H."/>
            <person name="de Bruijn I."/>
            <person name="Haas B.J."/>
            <person name="Belmonte R."/>
            <person name="Lobach L."/>
            <person name="Christie J."/>
            <person name="van den Ackerveken G."/>
            <person name="Bottin A."/>
            <person name="Bulone V."/>
            <person name="Diaz-Moreno S.M."/>
            <person name="Dumas B."/>
            <person name="Fan L."/>
            <person name="Gaulin E."/>
            <person name="Govers F."/>
            <person name="Grenville-Briggs L.J."/>
            <person name="Horner N.R."/>
            <person name="Levin J.Z."/>
            <person name="Mammella M."/>
            <person name="Meijer H.J."/>
            <person name="Morris P."/>
            <person name="Nusbaum C."/>
            <person name="Oome S."/>
            <person name="Phillips A.J."/>
            <person name="van Rooyen D."/>
            <person name="Rzeszutek E."/>
            <person name="Saraiva M."/>
            <person name="Secombes C.J."/>
            <person name="Seidl M.F."/>
            <person name="Snel B."/>
            <person name="Stassen J.H."/>
            <person name="Sykes S."/>
            <person name="Tripathy S."/>
            <person name="van den Berg H."/>
            <person name="Vega-Arreguin J.C."/>
            <person name="Wawra S."/>
            <person name="Young S.K."/>
            <person name="Zeng Q."/>
            <person name="Dieguez-Uribeondo J."/>
            <person name="Russ C."/>
            <person name="Tyler B.M."/>
            <person name="van West P."/>
        </authorList>
    </citation>
    <scope>NUCLEOTIDE SEQUENCE [LARGE SCALE GENOMIC DNA]</scope>
    <source>
        <strain evidence="1 2">CBS 223.65</strain>
    </source>
</reference>
<feature type="non-terminal residue" evidence="1">
    <location>
        <position position="195"/>
    </location>
</feature>
<dbReference type="KEGG" id="spar:SPRG_17380"/>
<dbReference type="Proteomes" id="UP000030745">
    <property type="component" value="Unassembled WGS sequence"/>
</dbReference>
<dbReference type="VEuPathDB" id="FungiDB:SPRG_17380"/>
<name>A0A067BFS9_SAPPC</name>
<keyword evidence="2" id="KW-1185">Reference proteome</keyword>
<dbReference type="OrthoDB" id="79307at2759"/>
<evidence type="ECO:0000313" key="2">
    <source>
        <dbReference type="Proteomes" id="UP000030745"/>
    </source>
</evidence>
<sequence>MSPYLANDFFWVDFASTSTVLSNTLNLQLSLTSASPLDLLATSSRLSTHDSVGVSYAYPRLLMYQELTTLESAVAGLRHLDTVNVVYMLAQYCYVDWDRRWAMASTLARQVRCRDRYASNGAVYLESVLRNIEFQAWNASTQGLFMQRIGNGIAEFADGPAFLAYVASHQMLDVHDEVRVWSNAGLSSFVLQYAN</sequence>
<protein>
    <submittedName>
        <fullName evidence="1">Uncharacterized protein</fullName>
    </submittedName>
</protein>
<dbReference type="GeneID" id="24138924"/>
<dbReference type="OMA" id="NIEWDAW"/>
<dbReference type="RefSeq" id="XP_012212081.1">
    <property type="nucleotide sequence ID" value="XM_012356691.1"/>
</dbReference>
<gene>
    <name evidence="1" type="ORF">SPRG_17380</name>
</gene>
<proteinExistence type="predicted"/>
<accession>A0A067BFS9</accession>
<dbReference type="AlphaFoldDB" id="A0A067BFS9"/>
<dbReference type="EMBL" id="KK583737">
    <property type="protein sequence ID" value="KDO17214.1"/>
    <property type="molecule type" value="Genomic_DNA"/>
</dbReference>
<organism evidence="1 2">
    <name type="scientific">Saprolegnia parasitica (strain CBS 223.65)</name>
    <dbReference type="NCBI Taxonomy" id="695850"/>
    <lineage>
        <taxon>Eukaryota</taxon>
        <taxon>Sar</taxon>
        <taxon>Stramenopiles</taxon>
        <taxon>Oomycota</taxon>
        <taxon>Saprolegniomycetes</taxon>
        <taxon>Saprolegniales</taxon>
        <taxon>Saprolegniaceae</taxon>
        <taxon>Saprolegnia</taxon>
    </lineage>
</organism>
<evidence type="ECO:0000313" key="1">
    <source>
        <dbReference type="EMBL" id="KDO17214.1"/>
    </source>
</evidence>